<comment type="subcellular location">
    <subcellularLocation>
        <location evidence="1">Cytoplasm</location>
    </subcellularLocation>
</comment>
<dbReference type="InterPro" id="IPR011009">
    <property type="entry name" value="Kinase-like_dom_sf"/>
</dbReference>
<dbReference type="Gene3D" id="3.30.200.20">
    <property type="entry name" value="Phosphorylase Kinase, domain 1"/>
    <property type="match status" value="1"/>
</dbReference>
<feature type="domain" description="Aminoglycoside phosphotransferase" evidence="10">
    <location>
        <begin position="52"/>
        <end position="278"/>
    </location>
</feature>
<accession>A0A7X0U8T3</accession>
<dbReference type="InterPro" id="IPR002575">
    <property type="entry name" value="Aminoglycoside_PTrfase"/>
</dbReference>
<dbReference type="PANTHER" id="PTHR21064:SF1">
    <property type="entry name" value="HYDROXYLYSINE KINASE"/>
    <property type="match status" value="1"/>
</dbReference>
<dbReference type="GO" id="GO:0005737">
    <property type="term" value="C:cytoplasm"/>
    <property type="evidence" value="ECO:0007669"/>
    <property type="project" value="UniProtKB-SubCell"/>
</dbReference>
<dbReference type="Proteomes" id="UP000575083">
    <property type="component" value="Unassembled WGS sequence"/>
</dbReference>
<reference evidence="11 12" key="1">
    <citation type="submission" date="2020-08" db="EMBL/GenBank/DDBJ databases">
        <title>Functional genomics of gut bacteria from endangered species of beetles.</title>
        <authorList>
            <person name="Carlos-Shanley C."/>
        </authorList>
    </citation>
    <scope>NUCLEOTIDE SEQUENCE [LARGE SCALE GENOMIC DNA]</scope>
    <source>
        <strain evidence="11 12">S00198</strain>
    </source>
</reference>
<evidence type="ECO:0000313" key="11">
    <source>
        <dbReference type="EMBL" id="MBB6559303.1"/>
    </source>
</evidence>
<dbReference type="EMBL" id="JACHLK010000003">
    <property type="protein sequence ID" value="MBB6559303.1"/>
    <property type="molecule type" value="Genomic_DNA"/>
</dbReference>
<evidence type="ECO:0000256" key="4">
    <source>
        <dbReference type="ARBA" id="ARBA00022777"/>
    </source>
</evidence>
<protein>
    <recommendedName>
        <fullName evidence="8">Hydroxylysine kinase</fullName>
        <ecNumber evidence="7">2.7.1.81</ecNumber>
    </recommendedName>
</protein>
<dbReference type="SUPFAM" id="SSF56112">
    <property type="entry name" value="Protein kinase-like (PK-like)"/>
    <property type="match status" value="1"/>
</dbReference>
<name>A0A7X0U8T3_9BURK</name>
<dbReference type="Pfam" id="PF01636">
    <property type="entry name" value="APH"/>
    <property type="match status" value="1"/>
</dbReference>
<feature type="region of interest" description="Disordered" evidence="9">
    <location>
        <begin position="1"/>
        <end position="23"/>
    </location>
</feature>
<evidence type="ECO:0000256" key="6">
    <source>
        <dbReference type="ARBA" id="ARBA00037368"/>
    </source>
</evidence>
<evidence type="ECO:0000256" key="9">
    <source>
        <dbReference type="SAM" id="MobiDB-lite"/>
    </source>
</evidence>
<dbReference type="InterPro" id="IPR050249">
    <property type="entry name" value="Pseudomonas-type_ThrB"/>
</dbReference>
<evidence type="ECO:0000256" key="1">
    <source>
        <dbReference type="ARBA" id="ARBA00004496"/>
    </source>
</evidence>
<keyword evidence="3" id="KW-0808">Transferase</keyword>
<evidence type="ECO:0000256" key="8">
    <source>
        <dbReference type="ARBA" id="ARBA00040505"/>
    </source>
</evidence>
<keyword evidence="2" id="KW-0963">Cytoplasm</keyword>
<dbReference type="Gene3D" id="3.90.1200.10">
    <property type="match status" value="1"/>
</dbReference>
<sequence>MLSADAHRGPPEAAAPERPNDAAELSTAAPNLAASEVQALVARLYGIDGTTVRPLAGERDQNCAVETADGSRYVFKISNASEPVPLVDFQIAALEHMARTSPGLPVPRVLRTLNGQTRDTVVLADGARTSVRMLTYLEGTQIRETPRTAAQRVAMGRTLAELNLALQGFKHSAAAHDLLWNVSAAHRLTVQLGSLPSGPRRKLAQAFMDRFTEHVLPRLGSLRAQVIHNDYHLYNVLVAPDDQARITGIIDFGDMLYAPLVGEVATAAAFHMTGNANPFEGPAQFVSAYQSMLPLTEAEQDIVGDLMATRHLITALISEWRVLRYPENRAYIMRHNPAAWEALSQLADLPRHEVRDRLLTPSHQGTPS</sequence>
<dbReference type="PANTHER" id="PTHR21064">
    <property type="entry name" value="AMINOGLYCOSIDE PHOSPHOTRANSFERASE DOMAIN-CONTAINING PROTEIN-RELATED"/>
    <property type="match status" value="1"/>
</dbReference>
<gene>
    <name evidence="11" type="ORF">HNP48_001970</name>
</gene>
<comment type="caution">
    <text evidence="11">The sequence shown here is derived from an EMBL/GenBank/DDBJ whole genome shotgun (WGS) entry which is preliminary data.</text>
</comment>
<evidence type="ECO:0000256" key="7">
    <source>
        <dbReference type="ARBA" id="ARBA00038873"/>
    </source>
</evidence>
<dbReference type="EC" id="2.7.1.81" evidence="7"/>
<comment type="catalytic activity">
    <reaction evidence="5">
        <text>(5R)-5-hydroxy-L-lysine + GTP = (5R)-5-phosphooxy-L-lysine + GDP + H(+)</text>
        <dbReference type="Rhea" id="RHEA:19049"/>
        <dbReference type="ChEBI" id="CHEBI:15378"/>
        <dbReference type="ChEBI" id="CHEBI:37565"/>
        <dbReference type="ChEBI" id="CHEBI:57882"/>
        <dbReference type="ChEBI" id="CHEBI:58189"/>
        <dbReference type="ChEBI" id="CHEBI:58357"/>
        <dbReference type="EC" id="2.7.1.81"/>
    </reaction>
</comment>
<comment type="function">
    <text evidence="6">Catalyzes the GTP-dependent phosphorylation of 5-hydroxy-L-lysine.</text>
</comment>
<evidence type="ECO:0000256" key="5">
    <source>
        <dbReference type="ARBA" id="ARBA00036820"/>
    </source>
</evidence>
<feature type="compositionally biased region" description="Basic and acidic residues" evidence="9">
    <location>
        <begin position="1"/>
        <end position="10"/>
    </location>
</feature>
<evidence type="ECO:0000313" key="12">
    <source>
        <dbReference type="Proteomes" id="UP000575083"/>
    </source>
</evidence>
<evidence type="ECO:0000259" key="10">
    <source>
        <dbReference type="Pfam" id="PF01636"/>
    </source>
</evidence>
<keyword evidence="12" id="KW-1185">Reference proteome</keyword>
<evidence type="ECO:0000256" key="2">
    <source>
        <dbReference type="ARBA" id="ARBA00022490"/>
    </source>
</evidence>
<dbReference type="GO" id="GO:0047992">
    <property type="term" value="F:hydroxylysine kinase activity"/>
    <property type="evidence" value="ECO:0007669"/>
    <property type="project" value="UniProtKB-EC"/>
</dbReference>
<evidence type="ECO:0000256" key="3">
    <source>
        <dbReference type="ARBA" id="ARBA00022679"/>
    </source>
</evidence>
<organism evidence="11 12">
    <name type="scientific">Acidovorax soli</name>
    <dbReference type="NCBI Taxonomy" id="592050"/>
    <lineage>
        <taxon>Bacteria</taxon>
        <taxon>Pseudomonadati</taxon>
        <taxon>Pseudomonadota</taxon>
        <taxon>Betaproteobacteria</taxon>
        <taxon>Burkholderiales</taxon>
        <taxon>Comamonadaceae</taxon>
        <taxon>Acidovorax</taxon>
    </lineage>
</organism>
<dbReference type="AlphaFoldDB" id="A0A7X0U8T3"/>
<proteinExistence type="predicted"/>
<keyword evidence="4 11" id="KW-0418">Kinase</keyword>